<name>A0AAV7NUG6_PLEWA</name>
<accession>A0AAV7NUG6</accession>
<evidence type="ECO:0000313" key="3">
    <source>
        <dbReference type="Proteomes" id="UP001066276"/>
    </source>
</evidence>
<evidence type="ECO:0000256" key="1">
    <source>
        <dbReference type="SAM" id="MobiDB-lite"/>
    </source>
</evidence>
<feature type="region of interest" description="Disordered" evidence="1">
    <location>
        <begin position="34"/>
        <end position="185"/>
    </location>
</feature>
<keyword evidence="3" id="KW-1185">Reference proteome</keyword>
<gene>
    <name evidence="2" type="ORF">NDU88_006905</name>
</gene>
<comment type="caution">
    <text evidence="2">The sequence shown here is derived from an EMBL/GenBank/DDBJ whole genome shotgun (WGS) entry which is preliminary data.</text>
</comment>
<feature type="compositionally biased region" description="Basic residues" evidence="1">
    <location>
        <begin position="107"/>
        <end position="118"/>
    </location>
</feature>
<proteinExistence type="predicted"/>
<organism evidence="2 3">
    <name type="scientific">Pleurodeles waltl</name>
    <name type="common">Iberian ribbed newt</name>
    <dbReference type="NCBI Taxonomy" id="8319"/>
    <lineage>
        <taxon>Eukaryota</taxon>
        <taxon>Metazoa</taxon>
        <taxon>Chordata</taxon>
        <taxon>Craniata</taxon>
        <taxon>Vertebrata</taxon>
        <taxon>Euteleostomi</taxon>
        <taxon>Amphibia</taxon>
        <taxon>Batrachia</taxon>
        <taxon>Caudata</taxon>
        <taxon>Salamandroidea</taxon>
        <taxon>Salamandridae</taxon>
        <taxon>Pleurodelinae</taxon>
        <taxon>Pleurodeles</taxon>
    </lineage>
</organism>
<protein>
    <submittedName>
        <fullName evidence="2">Uncharacterized protein</fullName>
    </submittedName>
</protein>
<dbReference type="Proteomes" id="UP001066276">
    <property type="component" value="Chromosome 8"/>
</dbReference>
<feature type="compositionally biased region" description="Low complexity" evidence="1">
    <location>
        <begin position="143"/>
        <end position="157"/>
    </location>
</feature>
<sequence>MTFREPQRVAIKVPPPRLLACFIKVAADTPRGLLSGHAPVQGPDHVHSSQAGEPLSRGSLSPGLSPGPRVQHLIVRPSEDQRRTPASSLSPPRGAPGFSSPQALQPRTRRPRRRRPRQRAGSNAEAHPGAVSPAAILGDPSTRSRPALTALTARTEPAPAPEASPRPGSSRGRSGQHGRPLDGGF</sequence>
<dbReference type="EMBL" id="JANPWB010000012">
    <property type="protein sequence ID" value="KAJ1118717.1"/>
    <property type="molecule type" value="Genomic_DNA"/>
</dbReference>
<evidence type="ECO:0000313" key="2">
    <source>
        <dbReference type="EMBL" id="KAJ1118717.1"/>
    </source>
</evidence>
<reference evidence="2" key="1">
    <citation type="journal article" date="2022" name="bioRxiv">
        <title>Sequencing and chromosome-scale assembly of the giantPleurodeles waltlgenome.</title>
        <authorList>
            <person name="Brown T."/>
            <person name="Elewa A."/>
            <person name="Iarovenko S."/>
            <person name="Subramanian E."/>
            <person name="Araus A.J."/>
            <person name="Petzold A."/>
            <person name="Susuki M."/>
            <person name="Suzuki K.-i.T."/>
            <person name="Hayashi T."/>
            <person name="Toyoda A."/>
            <person name="Oliveira C."/>
            <person name="Osipova E."/>
            <person name="Leigh N.D."/>
            <person name="Simon A."/>
            <person name="Yun M.H."/>
        </authorList>
    </citation>
    <scope>NUCLEOTIDE SEQUENCE</scope>
    <source>
        <strain evidence="2">20211129_DDA</strain>
        <tissue evidence="2">Liver</tissue>
    </source>
</reference>
<feature type="compositionally biased region" description="Low complexity" evidence="1">
    <location>
        <begin position="54"/>
        <end position="69"/>
    </location>
</feature>
<dbReference type="AlphaFoldDB" id="A0AAV7NUG6"/>